<dbReference type="RefSeq" id="XP_037880003.1">
    <property type="nucleotide sequence ID" value="XM_038024075.1"/>
</dbReference>
<dbReference type="InterPro" id="IPR006964">
    <property type="entry name" value="NUDE_dom"/>
</dbReference>
<dbReference type="GO" id="GO:0007020">
    <property type="term" value="P:microtubule nucleation"/>
    <property type="evidence" value="ECO:0007669"/>
    <property type="project" value="TreeGrafter"/>
</dbReference>
<dbReference type="GO" id="GO:0000132">
    <property type="term" value="P:establishment of mitotic spindle orientation"/>
    <property type="evidence" value="ECO:0007669"/>
    <property type="project" value="TreeGrafter"/>
</dbReference>
<dbReference type="PANTHER" id="PTHR10921:SF1">
    <property type="entry name" value="NUCLEAR DISTRIBUTION PROTEIN NUDE HOMOLOG"/>
    <property type="match status" value="1"/>
</dbReference>
<comment type="similarity">
    <text evidence="3">Belongs to the nudE family.</text>
</comment>
<dbReference type="Pfam" id="PF04880">
    <property type="entry name" value="NUDE_C"/>
    <property type="match status" value="1"/>
</dbReference>
<dbReference type="GO" id="GO:0008017">
    <property type="term" value="F:microtubule binding"/>
    <property type="evidence" value="ECO:0007669"/>
    <property type="project" value="InterPro"/>
</dbReference>
<proteinExistence type="inferred from homology"/>
<dbReference type="GO" id="GO:0051642">
    <property type="term" value="P:centrosome localization"/>
    <property type="evidence" value="ECO:0007669"/>
    <property type="project" value="TreeGrafter"/>
</dbReference>
<dbReference type="Gene3D" id="6.10.250.1080">
    <property type="match status" value="1"/>
</dbReference>
<accession>A0A8U0W4D9</accession>
<name>A0A8U0W4D9_9MUSC</name>
<comment type="subcellular location">
    <subcellularLocation>
        <location evidence="2">Cytoplasm</location>
        <location evidence="2">Cytoskeleton</location>
        <location evidence="2">Microtubule organizing center</location>
        <location evidence="2">Centrosome</location>
    </subcellularLocation>
    <subcellularLocation>
        <location evidence="1">Cytoplasm</location>
        <location evidence="1">Cytoskeleton</location>
        <location evidence="1">Spindle</location>
    </subcellularLocation>
</comment>
<dbReference type="PANTHER" id="PTHR10921">
    <property type="entry name" value="NUCLEAR DISTRIBUTION PROTEIN NUDE HOMOLOG 1"/>
    <property type="match status" value="1"/>
</dbReference>
<dbReference type="GO" id="GO:0016477">
    <property type="term" value="P:cell migration"/>
    <property type="evidence" value="ECO:0007669"/>
    <property type="project" value="TreeGrafter"/>
</dbReference>
<evidence type="ECO:0000256" key="8">
    <source>
        <dbReference type="SAM" id="Coils"/>
    </source>
</evidence>
<organism evidence="10 11">
    <name type="scientific">Glossina fuscipes</name>
    <dbReference type="NCBI Taxonomy" id="7396"/>
    <lineage>
        <taxon>Eukaryota</taxon>
        <taxon>Metazoa</taxon>
        <taxon>Ecdysozoa</taxon>
        <taxon>Arthropoda</taxon>
        <taxon>Hexapoda</taxon>
        <taxon>Insecta</taxon>
        <taxon>Pterygota</taxon>
        <taxon>Neoptera</taxon>
        <taxon>Endopterygota</taxon>
        <taxon>Diptera</taxon>
        <taxon>Brachycera</taxon>
        <taxon>Muscomorpha</taxon>
        <taxon>Hippoboscoidea</taxon>
        <taxon>Glossinidae</taxon>
        <taxon>Glossina</taxon>
    </lineage>
</organism>
<dbReference type="GO" id="GO:0007059">
    <property type="term" value="P:chromosome segregation"/>
    <property type="evidence" value="ECO:0007669"/>
    <property type="project" value="TreeGrafter"/>
</dbReference>
<dbReference type="SUPFAM" id="SSF57997">
    <property type="entry name" value="Tropomyosin"/>
    <property type="match status" value="1"/>
</dbReference>
<dbReference type="GO" id="GO:0005819">
    <property type="term" value="C:spindle"/>
    <property type="evidence" value="ECO:0007669"/>
    <property type="project" value="UniProtKB-SubCell"/>
</dbReference>
<dbReference type="GO" id="GO:0000776">
    <property type="term" value="C:kinetochore"/>
    <property type="evidence" value="ECO:0007669"/>
    <property type="project" value="TreeGrafter"/>
</dbReference>
<evidence type="ECO:0000256" key="2">
    <source>
        <dbReference type="ARBA" id="ARBA00004300"/>
    </source>
</evidence>
<feature type="coiled-coil region" evidence="8">
    <location>
        <begin position="53"/>
        <end position="178"/>
    </location>
</feature>
<protein>
    <submittedName>
        <fullName evidence="11">Nuclear distribution protein nudE homolog</fullName>
    </submittedName>
</protein>
<dbReference type="GeneID" id="119631670"/>
<gene>
    <name evidence="11" type="primary">LOC119631670</name>
</gene>
<dbReference type="GO" id="GO:0005871">
    <property type="term" value="C:kinesin complex"/>
    <property type="evidence" value="ECO:0007669"/>
    <property type="project" value="TreeGrafter"/>
</dbReference>
<evidence type="ECO:0000256" key="5">
    <source>
        <dbReference type="ARBA" id="ARBA00022701"/>
    </source>
</evidence>
<evidence type="ECO:0000256" key="4">
    <source>
        <dbReference type="ARBA" id="ARBA00022490"/>
    </source>
</evidence>
<dbReference type="GO" id="GO:0047496">
    <property type="term" value="P:vesicle transport along microtubule"/>
    <property type="evidence" value="ECO:0007669"/>
    <property type="project" value="TreeGrafter"/>
</dbReference>
<dbReference type="AlphaFoldDB" id="A0A8U0W4D9"/>
<evidence type="ECO:0000259" key="9">
    <source>
        <dbReference type="Pfam" id="PF04880"/>
    </source>
</evidence>
<dbReference type="Proteomes" id="UP000092443">
    <property type="component" value="Unplaced"/>
</dbReference>
<dbReference type="KEGG" id="gfs:119631670"/>
<evidence type="ECO:0000256" key="1">
    <source>
        <dbReference type="ARBA" id="ARBA00004186"/>
    </source>
</evidence>
<sequence length="423" mass="48121">MENPPLFNSVEDECRYWKERAKLFHKEWTDVKQEFDEFVEQSREMEAEMDASLEQKLAVIKDLKLKISSLEQENETLKDKLDSHNVEYANVEKQLENMKKERDSMKEYLRQLEQKNDDLERAHRILNESIVDFERMLDKAYEKNALLEMEVDEKEILQEKLQRLMDETRDLKQELNVKTRYSTNISTTSSITKNGLTASTTDLTCTGIVNGELLGDNTQHITNCNNAVNHVTSNGTTIIESTTNINEHQQLQQQNQRSLKRKPYNDPANILNGNAMSASSRTTALNIVADMLRKLNLDKALLCPQCQRFRCICLPIDTSSPSSTTISNNSTVMNVQNVNAISTDYPVSHTSVVGNELSQPANVNDDDIVALRKCRSSFTQSSTSLNFSTNIFKRFAERISGNGTFPNISLRTSLVNSNGSDEL</sequence>
<dbReference type="GO" id="GO:0007100">
    <property type="term" value="P:mitotic centrosome separation"/>
    <property type="evidence" value="ECO:0007669"/>
    <property type="project" value="TreeGrafter"/>
</dbReference>
<keyword evidence="6 8" id="KW-0175">Coiled coil</keyword>
<feature type="domain" description="NUDE" evidence="9">
    <location>
        <begin position="129"/>
        <end position="186"/>
    </location>
</feature>
<keyword evidence="10" id="KW-1185">Reference proteome</keyword>
<keyword evidence="4" id="KW-0963">Cytoplasm</keyword>
<dbReference type="GO" id="GO:0005813">
    <property type="term" value="C:centrosome"/>
    <property type="evidence" value="ECO:0007669"/>
    <property type="project" value="UniProtKB-SubCell"/>
</dbReference>
<evidence type="ECO:0000256" key="3">
    <source>
        <dbReference type="ARBA" id="ARBA00007429"/>
    </source>
</evidence>
<evidence type="ECO:0000313" key="11">
    <source>
        <dbReference type="RefSeq" id="XP_037880003.1"/>
    </source>
</evidence>
<dbReference type="GO" id="GO:0005874">
    <property type="term" value="C:microtubule"/>
    <property type="evidence" value="ECO:0007669"/>
    <property type="project" value="UniProtKB-KW"/>
</dbReference>
<evidence type="ECO:0000256" key="6">
    <source>
        <dbReference type="ARBA" id="ARBA00023054"/>
    </source>
</evidence>
<reference evidence="11" key="1">
    <citation type="submission" date="2025-08" db="UniProtKB">
        <authorList>
            <consortium name="RefSeq"/>
        </authorList>
    </citation>
    <scope>IDENTIFICATION</scope>
    <source>
        <tissue evidence="11">Whole body pupa</tissue>
    </source>
</reference>
<keyword evidence="5" id="KW-0493">Microtubule</keyword>
<evidence type="ECO:0000313" key="10">
    <source>
        <dbReference type="Proteomes" id="UP000092443"/>
    </source>
</evidence>
<dbReference type="InterPro" id="IPR033494">
    <property type="entry name" value="NUDE"/>
</dbReference>
<evidence type="ECO:0000256" key="7">
    <source>
        <dbReference type="ARBA" id="ARBA00023212"/>
    </source>
</evidence>
<keyword evidence="7" id="KW-0206">Cytoskeleton</keyword>